<name>K1VXW8_TRIAC</name>
<feature type="transmembrane region" description="Helical" evidence="2">
    <location>
        <begin position="200"/>
        <end position="226"/>
    </location>
</feature>
<accession>K1VXW8</accession>
<gene>
    <name evidence="3" type="ORF">A1Q2_04139</name>
</gene>
<feature type="region of interest" description="Disordered" evidence="1">
    <location>
        <begin position="329"/>
        <end position="419"/>
    </location>
</feature>
<keyword evidence="4" id="KW-1185">Reference proteome</keyword>
<organism evidence="3 4">
    <name type="scientific">Trichosporon asahii var. asahii (strain CBS 8904)</name>
    <name type="common">Yeast</name>
    <dbReference type="NCBI Taxonomy" id="1220162"/>
    <lineage>
        <taxon>Eukaryota</taxon>
        <taxon>Fungi</taxon>
        <taxon>Dikarya</taxon>
        <taxon>Basidiomycota</taxon>
        <taxon>Agaricomycotina</taxon>
        <taxon>Tremellomycetes</taxon>
        <taxon>Trichosporonales</taxon>
        <taxon>Trichosporonaceae</taxon>
        <taxon>Trichosporon</taxon>
    </lineage>
</organism>
<comment type="caution">
    <text evidence="3">The sequence shown here is derived from an EMBL/GenBank/DDBJ whole genome shotgun (WGS) entry which is preliminary data.</text>
</comment>
<sequence>MSSIASSPTLGPAHHADQSIFRPYPTGLTFHQKFYIFFLQGAGFIDFGANFGIAYAMYHGQSDVRLWVFSKNTIAGDLGVTPIIQCAASMVISSSLVHTDLHHRAIRPLPFVWPHVQHLPDPHYIFDRIFRGRAKRRAAEAERKAVEAGLPGGGEQCDYWENQPHGFKFYFWMLVRFAFEGTEMNMLFERCGFGEWWLRLLWTAAQGALLGIIFGLPCWILAIIILGPIYRGGNMGNVWAPQAIKGVYGCIVGWITNPIIASLALGGQSEHHLLVVPEDKEAQVVEGREAADASPAIDTIVEEDVVDGTPVESQNPPSPFLRPFRQVTTTSGLSVPESSPGVSGSPGRPRAHSLTRPISRTRTRSSSFGHTPFTANAAQLGPPSPIIPAVPSPQRLNSTPQRPTRPRGLSTSAAPGPPGPFNYALGGVGGRARRGRSNTTTTVTEIALVQQRKPEAPSPTPGADRATDNLELVPPPRLGGRERGFSDVAGGASHQAWAQGVRQSHDGGERLDAESRPRPDIPQFRIQRPSMEAGTEPFVDAQNGSNNVQEK</sequence>
<dbReference type="Proteomes" id="UP000006757">
    <property type="component" value="Unassembled WGS sequence"/>
</dbReference>
<dbReference type="Pfam" id="PF10445">
    <property type="entry name" value="DUF2456"/>
    <property type="match status" value="1"/>
</dbReference>
<dbReference type="PANTHER" id="PTHR28297">
    <property type="entry name" value="FUNGAL PROTEIN"/>
    <property type="match status" value="1"/>
</dbReference>
<dbReference type="HOGENOM" id="CLU_496241_0_0_1"/>
<dbReference type="STRING" id="1220162.K1VXW8"/>
<dbReference type="EMBL" id="AMBO01000313">
    <property type="protein sequence ID" value="EKD01578.1"/>
    <property type="molecule type" value="Genomic_DNA"/>
</dbReference>
<keyword evidence="2" id="KW-0812">Transmembrane</keyword>
<feature type="compositionally biased region" description="Low complexity" evidence="1">
    <location>
        <begin position="331"/>
        <end position="348"/>
    </location>
</feature>
<evidence type="ECO:0000313" key="3">
    <source>
        <dbReference type="EMBL" id="EKD01578.1"/>
    </source>
</evidence>
<dbReference type="OrthoDB" id="15595at2759"/>
<evidence type="ECO:0000256" key="2">
    <source>
        <dbReference type="SAM" id="Phobius"/>
    </source>
</evidence>
<protein>
    <submittedName>
        <fullName evidence="3">Uncharacterized protein</fullName>
    </submittedName>
</protein>
<reference evidence="3 4" key="1">
    <citation type="journal article" date="2012" name="Eukaryot. Cell">
        <title>Genome sequence of the Trichosporon asahii environmental strain CBS 8904.</title>
        <authorList>
            <person name="Yang R.Y."/>
            <person name="Li H.T."/>
            <person name="Zhu H."/>
            <person name="Zhou G.P."/>
            <person name="Wang M."/>
            <person name="Wang L."/>
        </authorList>
    </citation>
    <scope>NUCLEOTIDE SEQUENCE [LARGE SCALE GENOMIC DNA]</scope>
    <source>
        <strain evidence="3 4">CBS 8904</strain>
    </source>
</reference>
<dbReference type="eggNOG" id="ENOG502S4IY">
    <property type="taxonomic scope" value="Eukaryota"/>
</dbReference>
<feature type="compositionally biased region" description="Basic and acidic residues" evidence="1">
    <location>
        <begin position="503"/>
        <end position="519"/>
    </location>
</feature>
<evidence type="ECO:0000313" key="4">
    <source>
        <dbReference type="Proteomes" id="UP000006757"/>
    </source>
</evidence>
<feature type="compositionally biased region" description="Basic residues" evidence="1">
    <location>
        <begin position="349"/>
        <end position="363"/>
    </location>
</feature>
<feature type="compositionally biased region" description="Polar residues" evidence="1">
    <location>
        <begin position="542"/>
        <end position="551"/>
    </location>
</feature>
<dbReference type="AlphaFoldDB" id="K1VXW8"/>
<feature type="region of interest" description="Disordered" evidence="1">
    <location>
        <begin position="448"/>
        <end position="551"/>
    </location>
</feature>
<proteinExistence type="predicted"/>
<keyword evidence="2" id="KW-1133">Transmembrane helix</keyword>
<dbReference type="InParanoid" id="K1VXW8"/>
<dbReference type="InterPro" id="IPR018852">
    <property type="entry name" value="DUF2456"/>
</dbReference>
<feature type="transmembrane region" description="Helical" evidence="2">
    <location>
        <begin position="34"/>
        <end position="58"/>
    </location>
</feature>
<evidence type="ECO:0000256" key="1">
    <source>
        <dbReference type="SAM" id="MobiDB-lite"/>
    </source>
</evidence>
<feature type="compositionally biased region" description="Pro residues" evidence="1">
    <location>
        <begin position="382"/>
        <end position="391"/>
    </location>
</feature>
<dbReference type="PANTHER" id="PTHR28297:SF1">
    <property type="entry name" value="FUNGAL PROTEIN"/>
    <property type="match status" value="1"/>
</dbReference>
<keyword evidence="2" id="KW-0472">Membrane</keyword>